<feature type="transmembrane region" description="Helical" evidence="2">
    <location>
        <begin position="159"/>
        <end position="180"/>
    </location>
</feature>
<sequence length="1116" mass="122987">MIKTTVAYFAVLVLLQSTLLIMTGYLAMRFCGRQKPVVQSVILCVTLLAILVCPLASLAAHHLGATSYALLPAWEINDVAVTDSTPATEVSSPRPTETGDSKGFPELQAPLEPIHLPQDSVMTGKVPAAGDISSIAADNATVSTIVIENQPTEFSLKALIAWSITLIWLSGTFVLLTKLLRAYWGMTRVVRNSLPAEAPLQNLCRETAERLGQRPPKVRLSPAVHAPCLTGIRKPLILLPVQKDLSDAVLRDIFLHELAHLARRDCLYFLLARLATAVLFFQPLVWWLSRRLEQLADDICDDYVIHYGSGRKHYANTLVDFAERLPASPMTPQTGLAIVSQRSALSRRVLRILDSTRVLTLRLPMKWVALILLLGVSATTSAALLVNARAEGSVEKEDARPQTDDVLAAAMKSQPAKQKQENENTGLHLRGNVVSPAGQPVPHASIGYVSTGWDQRQRIRLATTDARGIFNIMIPTTDPRYAALHNDSMLVALANGYGPVIESVYQFDATGEMRKSVLKKIDNFQYSPEQRNQIRQRVLNAKSTFQLVADDTPLTGRVVNIEGQPVPGAKVEVVRLKYSESGKLDEWEQATQKAGIDHFHLMPLLTGSLGNDVGGATLEYLPTVITDQDGRFTFQGLGDERLVRLLISGPGIAASEVYARTRPGNRIEVPKSVSGYSKENIVYHPCDFTHIAGPSVPVTGVVRDAKTGQPLSGVKLRSYHLTGRRVIHQSEGLTHTVTDDQGRYRLEGLPLGNNEIIFLPPPDQPYLLYQFKTELKAGSPAFQRDVGLVRGVWAEGRAFDKAIGEPVRGGRIDYAPLKGNPFAELIKESFGLLPNYFRLKEDGTYRIPVLPGPGVIAVLADDFRKYQRGRGAVNLIDTTQGINVLKTTPSALVAFNYHFLAEVNPAEDAESVQVDLPFDAGRTLKIKVVQQNGQPVSFGKYTGMLEDFPTWYRFTDGQLEIRGFRPDRPRRVQVFDPKSGQVSFYVIDEKDPRDLKITLEPGAEVTGRLVDEFGKPKANFMFSDVYESPAETPNFALLPPNPEQTSGGSAKHQTDTNGRFRIKGLVPGKKYRVYARELRQNSTAIHLGDLTGEKPLQPGEVRDLGDISIKRASKTE</sequence>
<organism evidence="4 5">
    <name type="scientific">Gimesia benthica</name>
    <dbReference type="NCBI Taxonomy" id="2608982"/>
    <lineage>
        <taxon>Bacteria</taxon>
        <taxon>Pseudomonadati</taxon>
        <taxon>Planctomycetota</taxon>
        <taxon>Planctomycetia</taxon>
        <taxon>Planctomycetales</taxon>
        <taxon>Planctomycetaceae</taxon>
        <taxon>Gimesia</taxon>
    </lineage>
</organism>
<keyword evidence="2" id="KW-0812">Transmembrane</keyword>
<evidence type="ECO:0000256" key="2">
    <source>
        <dbReference type="SAM" id="Phobius"/>
    </source>
</evidence>
<dbReference type="InterPro" id="IPR052173">
    <property type="entry name" value="Beta-lactam_resp_regulator"/>
</dbReference>
<keyword evidence="2" id="KW-0472">Membrane</keyword>
<dbReference type="KEGG" id="gim:F1728_27165"/>
<feature type="transmembrane region" description="Helical" evidence="2">
    <location>
        <begin position="266"/>
        <end position="288"/>
    </location>
</feature>
<feature type="domain" description="Peptidase M56" evidence="3">
    <location>
        <begin position="131"/>
        <end position="350"/>
    </location>
</feature>
<dbReference type="Pfam" id="PF05569">
    <property type="entry name" value="Peptidase_M56"/>
    <property type="match status" value="1"/>
</dbReference>
<protein>
    <recommendedName>
        <fullName evidence="3">Peptidase M56 domain-containing protein</fullName>
    </recommendedName>
</protein>
<dbReference type="InterPro" id="IPR008969">
    <property type="entry name" value="CarboxyPept-like_regulatory"/>
</dbReference>
<accession>A0A6I6AHG6</accession>
<proteinExistence type="predicted"/>
<dbReference type="CDD" id="cd07341">
    <property type="entry name" value="M56_BlaR1_MecR1_like"/>
    <property type="match status" value="1"/>
</dbReference>
<keyword evidence="2" id="KW-1133">Transmembrane helix</keyword>
<dbReference type="PANTHER" id="PTHR34978:SF3">
    <property type="entry name" value="SLR0241 PROTEIN"/>
    <property type="match status" value="1"/>
</dbReference>
<dbReference type="AlphaFoldDB" id="A0A6I6AHG6"/>
<evidence type="ECO:0000313" key="4">
    <source>
        <dbReference type="EMBL" id="QGQ26134.1"/>
    </source>
</evidence>
<keyword evidence="5" id="KW-1185">Reference proteome</keyword>
<dbReference type="EMBL" id="CP043930">
    <property type="protein sequence ID" value="QGQ26134.1"/>
    <property type="molecule type" value="Genomic_DNA"/>
</dbReference>
<feature type="region of interest" description="Disordered" evidence="1">
    <location>
        <begin position="85"/>
        <end position="104"/>
    </location>
</feature>
<feature type="region of interest" description="Disordered" evidence="1">
    <location>
        <begin position="1089"/>
        <end position="1116"/>
    </location>
</feature>
<feature type="compositionally biased region" description="Polar residues" evidence="1">
    <location>
        <begin position="85"/>
        <end position="95"/>
    </location>
</feature>
<reference evidence="4 5" key="1">
    <citation type="submission" date="2019-09" db="EMBL/GenBank/DDBJ databases">
        <title>Gimesia benthica sp. nov., a novel bacterium isolated from deep-sea water of the Northwest Indian Ocean.</title>
        <authorList>
            <person name="Dai X."/>
        </authorList>
    </citation>
    <scope>NUCLEOTIDE SEQUENCE [LARGE SCALE GENOMIC DNA]</scope>
    <source>
        <strain evidence="4 5">E7</strain>
    </source>
</reference>
<feature type="compositionally biased region" description="Basic and acidic residues" evidence="1">
    <location>
        <begin position="1100"/>
        <end position="1116"/>
    </location>
</feature>
<evidence type="ECO:0000256" key="1">
    <source>
        <dbReference type="SAM" id="MobiDB-lite"/>
    </source>
</evidence>
<evidence type="ECO:0000313" key="5">
    <source>
        <dbReference type="Proteomes" id="UP000427281"/>
    </source>
</evidence>
<name>A0A6I6AHG6_9PLAN</name>
<feature type="transmembrane region" description="Helical" evidence="2">
    <location>
        <begin position="6"/>
        <end position="28"/>
    </location>
</feature>
<dbReference type="InterPro" id="IPR008756">
    <property type="entry name" value="Peptidase_M56"/>
</dbReference>
<dbReference type="RefSeq" id="WP_155366690.1">
    <property type="nucleotide sequence ID" value="NZ_CP043930.1"/>
</dbReference>
<dbReference type="PANTHER" id="PTHR34978">
    <property type="entry name" value="POSSIBLE SENSOR-TRANSDUCER PROTEIN BLAR"/>
    <property type="match status" value="1"/>
</dbReference>
<evidence type="ECO:0000259" key="3">
    <source>
        <dbReference type="Pfam" id="PF05569"/>
    </source>
</evidence>
<feature type="transmembrane region" description="Helical" evidence="2">
    <location>
        <begin position="40"/>
        <end position="60"/>
    </location>
</feature>
<dbReference type="SUPFAM" id="SSF49464">
    <property type="entry name" value="Carboxypeptidase regulatory domain-like"/>
    <property type="match status" value="3"/>
</dbReference>
<gene>
    <name evidence="4" type="ORF">F1728_27165</name>
</gene>
<dbReference type="Proteomes" id="UP000427281">
    <property type="component" value="Chromosome"/>
</dbReference>